<sequence length="98" mass="10325">MAAARAAASGGPVQRRRGGRGGGGRLQPADGRLPVAVQTEGRWQAAGNPEAMTLNDLLHEKPSLHLFISLIINTFATSNLCLCGNILNAMEGWGWSNT</sequence>
<proteinExistence type="predicted"/>
<accession>Q69KZ8</accession>
<dbReference type="EMBL" id="AP005886">
    <property type="protein sequence ID" value="BAD34119.1"/>
    <property type="molecule type" value="Genomic_DNA"/>
</dbReference>
<organism evidence="2 3">
    <name type="scientific">Oryza sativa subsp. japonica</name>
    <name type="common">Rice</name>
    <dbReference type="NCBI Taxonomy" id="39947"/>
    <lineage>
        <taxon>Eukaryota</taxon>
        <taxon>Viridiplantae</taxon>
        <taxon>Streptophyta</taxon>
        <taxon>Embryophyta</taxon>
        <taxon>Tracheophyta</taxon>
        <taxon>Spermatophyta</taxon>
        <taxon>Magnoliopsida</taxon>
        <taxon>Liliopsida</taxon>
        <taxon>Poales</taxon>
        <taxon>Poaceae</taxon>
        <taxon>BOP clade</taxon>
        <taxon>Oryzoideae</taxon>
        <taxon>Oryzeae</taxon>
        <taxon>Oryzinae</taxon>
        <taxon>Oryza</taxon>
        <taxon>Oryza sativa</taxon>
    </lineage>
</organism>
<reference evidence="3" key="1">
    <citation type="journal article" date="2005" name="Nature">
        <title>The map-based sequence of the rice genome.</title>
        <authorList>
            <consortium name="International rice genome sequencing project (IRGSP)"/>
            <person name="Matsumoto T."/>
            <person name="Wu J."/>
            <person name="Kanamori H."/>
            <person name="Katayose Y."/>
            <person name="Fujisawa M."/>
            <person name="Namiki N."/>
            <person name="Mizuno H."/>
            <person name="Yamamoto K."/>
            <person name="Antonio B.A."/>
            <person name="Baba T."/>
            <person name="Sakata K."/>
            <person name="Nagamura Y."/>
            <person name="Aoki H."/>
            <person name="Arikawa K."/>
            <person name="Arita K."/>
            <person name="Bito T."/>
            <person name="Chiden Y."/>
            <person name="Fujitsuka N."/>
            <person name="Fukunaka R."/>
            <person name="Hamada M."/>
            <person name="Harada C."/>
            <person name="Hayashi A."/>
            <person name="Hijishita S."/>
            <person name="Honda M."/>
            <person name="Hosokawa S."/>
            <person name="Ichikawa Y."/>
            <person name="Idonuma A."/>
            <person name="Iijima M."/>
            <person name="Ikeda M."/>
            <person name="Ikeno M."/>
            <person name="Ito K."/>
            <person name="Ito S."/>
            <person name="Ito T."/>
            <person name="Ito Y."/>
            <person name="Ito Y."/>
            <person name="Iwabuchi A."/>
            <person name="Kamiya K."/>
            <person name="Karasawa W."/>
            <person name="Kurita K."/>
            <person name="Katagiri S."/>
            <person name="Kikuta A."/>
            <person name="Kobayashi H."/>
            <person name="Kobayashi N."/>
            <person name="Machita K."/>
            <person name="Maehara T."/>
            <person name="Masukawa M."/>
            <person name="Mizubayashi T."/>
            <person name="Mukai Y."/>
            <person name="Nagasaki H."/>
            <person name="Nagata Y."/>
            <person name="Naito S."/>
            <person name="Nakashima M."/>
            <person name="Nakama Y."/>
            <person name="Nakamichi Y."/>
            <person name="Nakamura M."/>
            <person name="Meguro A."/>
            <person name="Negishi M."/>
            <person name="Ohta I."/>
            <person name="Ohta T."/>
            <person name="Okamoto M."/>
            <person name="Ono N."/>
            <person name="Saji S."/>
            <person name="Sakaguchi M."/>
            <person name="Sakai K."/>
            <person name="Shibata M."/>
            <person name="Shimokawa T."/>
            <person name="Song J."/>
            <person name="Takazaki Y."/>
            <person name="Terasawa K."/>
            <person name="Tsugane M."/>
            <person name="Tsuji K."/>
            <person name="Ueda S."/>
            <person name="Waki K."/>
            <person name="Yamagata H."/>
            <person name="Yamamoto M."/>
            <person name="Yamamoto S."/>
            <person name="Yamane H."/>
            <person name="Yoshiki S."/>
            <person name="Yoshihara R."/>
            <person name="Yukawa K."/>
            <person name="Zhong H."/>
            <person name="Yano M."/>
            <person name="Yuan Q."/>
            <person name="Ouyang S."/>
            <person name="Liu J."/>
            <person name="Jones K.M."/>
            <person name="Gansberger K."/>
            <person name="Moffat K."/>
            <person name="Hill J."/>
            <person name="Bera J."/>
            <person name="Fadrosh D."/>
            <person name="Jin S."/>
            <person name="Johri S."/>
            <person name="Kim M."/>
            <person name="Overton L."/>
            <person name="Reardon M."/>
            <person name="Tsitrin T."/>
            <person name="Vuong H."/>
            <person name="Weaver B."/>
            <person name="Ciecko A."/>
            <person name="Tallon L."/>
            <person name="Jackson J."/>
            <person name="Pai G."/>
            <person name="Aken S.V."/>
            <person name="Utterback T."/>
            <person name="Reidmuller S."/>
            <person name="Feldblyum T."/>
            <person name="Hsiao J."/>
            <person name="Zismann V."/>
            <person name="Iobst S."/>
            <person name="de Vazeille A.R."/>
            <person name="Buell C.R."/>
            <person name="Ying K."/>
            <person name="Li Y."/>
            <person name="Lu T."/>
            <person name="Huang Y."/>
            <person name="Zhao Q."/>
            <person name="Feng Q."/>
            <person name="Zhang L."/>
            <person name="Zhu J."/>
            <person name="Weng Q."/>
            <person name="Mu J."/>
            <person name="Lu Y."/>
            <person name="Fan D."/>
            <person name="Liu Y."/>
            <person name="Guan J."/>
            <person name="Zhang Y."/>
            <person name="Yu S."/>
            <person name="Liu X."/>
            <person name="Zhang Y."/>
            <person name="Hong G."/>
            <person name="Han B."/>
            <person name="Choisne N."/>
            <person name="Demange N."/>
            <person name="Orjeda G."/>
            <person name="Samain S."/>
            <person name="Cattolico L."/>
            <person name="Pelletier E."/>
            <person name="Couloux A."/>
            <person name="Segurens B."/>
            <person name="Wincker P."/>
            <person name="D'Hont A."/>
            <person name="Scarpelli C."/>
            <person name="Weissenbach J."/>
            <person name="Salanoubat M."/>
            <person name="Quetier F."/>
            <person name="Yu Y."/>
            <person name="Kim H.R."/>
            <person name="Rambo T."/>
            <person name="Currie J."/>
            <person name="Collura K."/>
            <person name="Luo M."/>
            <person name="Yang T."/>
            <person name="Ammiraju J.S.S."/>
            <person name="Engler F."/>
            <person name="Soderlund C."/>
            <person name="Wing R.A."/>
            <person name="Palmer L.E."/>
            <person name="de la Bastide M."/>
            <person name="Spiegel L."/>
            <person name="Nascimento L."/>
            <person name="Zutavern T."/>
            <person name="O'Shaughnessy A."/>
            <person name="Dike S."/>
            <person name="Dedhia N."/>
            <person name="Preston R."/>
            <person name="Balija V."/>
            <person name="McCombie W.R."/>
            <person name="Chow T."/>
            <person name="Chen H."/>
            <person name="Chung M."/>
            <person name="Chen C."/>
            <person name="Shaw J."/>
            <person name="Wu H."/>
            <person name="Hsiao K."/>
            <person name="Chao Y."/>
            <person name="Chu M."/>
            <person name="Cheng C."/>
            <person name="Hour A."/>
            <person name="Lee P."/>
            <person name="Lin S."/>
            <person name="Lin Y."/>
            <person name="Liou J."/>
            <person name="Liu S."/>
            <person name="Hsing Y."/>
            <person name="Raghuvanshi S."/>
            <person name="Mohanty A."/>
            <person name="Bharti A.K."/>
            <person name="Gaur A."/>
            <person name="Gupta V."/>
            <person name="Kumar D."/>
            <person name="Ravi V."/>
            <person name="Vij S."/>
            <person name="Kapur A."/>
            <person name="Khurana P."/>
            <person name="Khurana P."/>
            <person name="Khurana J.P."/>
            <person name="Tyagi A.K."/>
            <person name="Gaikwad K."/>
            <person name="Singh A."/>
            <person name="Dalal V."/>
            <person name="Srivastava S."/>
            <person name="Dixit A."/>
            <person name="Pal A.K."/>
            <person name="Ghazi I.A."/>
            <person name="Yadav M."/>
            <person name="Pandit A."/>
            <person name="Bhargava A."/>
            <person name="Sureshbabu K."/>
            <person name="Batra K."/>
            <person name="Sharma T.R."/>
            <person name="Mohapatra T."/>
            <person name="Singh N.K."/>
            <person name="Messing J."/>
            <person name="Nelson A.B."/>
            <person name="Fuks G."/>
            <person name="Kavchok S."/>
            <person name="Keizer G."/>
            <person name="Linton E."/>
            <person name="Llaca V."/>
            <person name="Song R."/>
            <person name="Tanyolac B."/>
            <person name="Young S."/>
            <person name="Ho-Il K."/>
            <person name="Hahn J.H."/>
            <person name="Sangsakoo G."/>
            <person name="Vanavichit A."/>
            <person name="de Mattos Luiz.A.T."/>
            <person name="Zimmer P.D."/>
            <person name="Malone G."/>
            <person name="Dellagostin O."/>
            <person name="de Oliveira A.C."/>
            <person name="Bevan M."/>
            <person name="Bancroft I."/>
            <person name="Minx P."/>
            <person name="Cordum H."/>
            <person name="Wilson R."/>
            <person name="Cheng Z."/>
            <person name="Jin W."/>
            <person name="Jiang J."/>
            <person name="Leong S.A."/>
            <person name="Iwama H."/>
            <person name="Gojobori T."/>
            <person name="Itoh T."/>
            <person name="Niimura Y."/>
            <person name="Fujii Y."/>
            <person name="Habara T."/>
            <person name="Sakai H."/>
            <person name="Sato Y."/>
            <person name="Wilson G."/>
            <person name="Kumar K."/>
            <person name="McCouch S."/>
            <person name="Juretic N."/>
            <person name="Hoen D."/>
            <person name="Wright S."/>
            <person name="Bruskiewich R."/>
            <person name="Bureau T."/>
            <person name="Miyao A."/>
            <person name="Hirochika H."/>
            <person name="Nishikawa T."/>
            <person name="Kadowaki K."/>
            <person name="Sugiura M."/>
            <person name="Burr B."/>
            <person name="Sasaki T."/>
        </authorList>
    </citation>
    <scope>NUCLEOTIDE SEQUENCE [LARGE SCALE GENOMIC DNA]</scope>
    <source>
        <strain evidence="3">cv. Nipponbare</strain>
    </source>
</reference>
<protein>
    <submittedName>
        <fullName evidence="2">Uncharacterized protein</fullName>
    </submittedName>
</protein>
<evidence type="ECO:0000313" key="2">
    <source>
        <dbReference type="EMBL" id="BAD34119.1"/>
    </source>
</evidence>
<evidence type="ECO:0000256" key="1">
    <source>
        <dbReference type="SAM" id="MobiDB-lite"/>
    </source>
</evidence>
<name>Q69KZ8_ORYSJ</name>
<feature type="region of interest" description="Disordered" evidence="1">
    <location>
        <begin position="1"/>
        <end position="32"/>
    </location>
</feature>
<dbReference type="Proteomes" id="UP000000763">
    <property type="component" value="Chromosome 9"/>
</dbReference>
<gene>
    <name evidence="2" type="primary">P0689B09.38</name>
</gene>
<dbReference type="AlphaFoldDB" id="Q69KZ8"/>
<reference evidence="3" key="2">
    <citation type="journal article" date="2008" name="Nucleic Acids Res.">
        <title>The rice annotation project database (RAP-DB): 2008 update.</title>
        <authorList>
            <consortium name="The rice annotation project (RAP)"/>
        </authorList>
    </citation>
    <scope>GENOME REANNOTATION</scope>
    <source>
        <strain evidence="3">cv. Nipponbare</strain>
    </source>
</reference>
<evidence type="ECO:0000313" key="3">
    <source>
        <dbReference type="Proteomes" id="UP000000763"/>
    </source>
</evidence>